<dbReference type="GO" id="GO:0003995">
    <property type="term" value="F:acyl-CoA dehydrogenase activity"/>
    <property type="evidence" value="ECO:0007669"/>
    <property type="project" value="InterPro"/>
</dbReference>
<evidence type="ECO:0000313" key="10">
    <source>
        <dbReference type="EMBL" id="NYI92233.1"/>
    </source>
</evidence>
<dbReference type="InterPro" id="IPR037069">
    <property type="entry name" value="AcylCoA_DH/ox_N_sf"/>
</dbReference>
<dbReference type="Gene3D" id="1.20.140.10">
    <property type="entry name" value="Butyryl-CoA Dehydrogenase, subunit A, domain 3"/>
    <property type="match status" value="1"/>
</dbReference>
<evidence type="ECO:0000259" key="7">
    <source>
        <dbReference type="Pfam" id="PF00441"/>
    </source>
</evidence>
<gene>
    <name evidence="10" type="ORF">HNR02_005608</name>
</gene>
<evidence type="ECO:0000313" key="11">
    <source>
        <dbReference type="Proteomes" id="UP000549616"/>
    </source>
</evidence>
<dbReference type="PANTHER" id="PTHR43884:SF12">
    <property type="entry name" value="ISOVALERYL-COA DEHYDROGENASE, MITOCHONDRIAL-RELATED"/>
    <property type="match status" value="1"/>
</dbReference>
<accession>A0A853BA41</accession>
<evidence type="ECO:0000256" key="1">
    <source>
        <dbReference type="ARBA" id="ARBA00001974"/>
    </source>
</evidence>
<dbReference type="PANTHER" id="PTHR43884">
    <property type="entry name" value="ACYL-COA DEHYDROGENASE"/>
    <property type="match status" value="1"/>
</dbReference>
<dbReference type="FunFam" id="1.20.140.10:FF:000001">
    <property type="entry name" value="Acyl-CoA dehydrogenase"/>
    <property type="match status" value="1"/>
</dbReference>
<dbReference type="FunFam" id="2.40.110.10:FF:000002">
    <property type="entry name" value="Acyl-CoA dehydrogenase fadE12"/>
    <property type="match status" value="1"/>
</dbReference>
<evidence type="ECO:0000256" key="3">
    <source>
        <dbReference type="ARBA" id="ARBA00022630"/>
    </source>
</evidence>
<evidence type="ECO:0000259" key="8">
    <source>
        <dbReference type="Pfam" id="PF02770"/>
    </source>
</evidence>
<dbReference type="Pfam" id="PF02771">
    <property type="entry name" value="Acyl-CoA_dh_N"/>
    <property type="match status" value="1"/>
</dbReference>
<dbReference type="PROSITE" id="PS00072">
    <property type="entry name" value="ACYL_COA_DH_1"/>
    <property type="match status" value="1"/>
</dbReference>
<dbReference type="Gene3D" id="2.40.110.10">
    <property type="entry name" value="Butyryl-CoA Dehydrogenase, subunit A, domain 2"/>
    <property type="match status" value="1"/>
</dbReference>
<dbReference type="Pfam" id="PF00441">
    <property type="entry name" value="Acyl-CoA_dh_1"/>
    <property type="match status" value="1"/>
</dbReference>
<dbReference type="Gene3D" id="1.10.540.10">
    <property type="entry name" value="Acyl-CoA dehydrogenase/oxidase, N-terminal domain"/>
    <property type="match status" value="1"/>
</dbReference>
<feature type="domain" description="Acyl-CoA oxidase/dehydrogenase middle" evidence="8">
    <location>
        <begin position="121"/>
        <end position="216"/>
    </location>
</feature>
<comment type="cofactor">
    <cofactor evidence="1 6">
        <name>FAD</name>
        <dbReference type="ChEBI" id="CHEBI:57692"/>
    </cofactor>
</comment>
<comment type="similarity">
    <text evidence="2 6">Belongs to the acyl-CoA dehydrogenase family.</text>
</comment>
<dbReference type="Pfam" id="PF02770">
    <property type="entry name" value="Acyl-CoA_dh_M"/>
    <property type="match status" value="1"/>
</dbReference>
<feature type="domain" description="Acyl-CoA dehydrogenase/oxidase N-terminal" evidence="9">
    <location>
        <begin position="4"/>
        <end position="117"/>
    </location>
</feature>
<dbReference type="InterPro" id="IPR006089">
    <property type="entry name" value="Acyl-CoA_DH_CS"/>
</dbReference>
<feature type="domain" description="Acyl-CoA dehydrogenase/oxidase C-terminal" evidence="7">
    <location>
        <begin position="228"/>
        <end position="376"/>
    </location>
</feature>
<comment type="caution">
    <text evidence="10">The sequence shown here is derived from an EMBL/GenBank/DDBJ whole genome shotgun (WGS) entry which is preliminary data.</text>
</comment>
<dbReference type="SUPFAM" id="SSF47203">
    <property type="entry name" value="Acyl-CoA dehydrogenase C-terminal domain-like"/>
    <property type="match status" value="1"/>
</dbReference>
<dbReference type="GO" id="GO:0050660">
    <property type="term" value="F:flavin adenine dinucleotide binding"/>
    <property type="evidence" value="ECO:0007669"/>
    <property type="project" value="InterPro"/>
</dbReference>
<keyword evidence="11" id="KW-1185">Reference proteome</keyword>
<dbReference type="Proteomes" id="UP000549616">
    <property type="component" value="Unassembled WGS sequence"/>
</dbReference>
<dbReference type="AlphaFoldDB" id="A0A853BA41"/>
<dbReference type="SUPFAM" id="SSF56645">
    <property type="entry name" value="Acyl-CoA dehydrogenase NM domain-like"/>
    <property type="match status" value="1"/>
</dbReference>
<evidence type="ECO:0000256" key="4">
    <source>
        <dbReference type="ARBA" id="ARBA00022827"/>
    </source>
</evidence>
<dbReference type="InterPro" id="IPR009075">
    <property type="entry name" value="AcylCo_DH/oxidase_C"/>
</dbReference>
<sequence>MFDEDHEAFRAMVRSFVAKEIEPGLPAWERTGVVDRELYAKAGKAGILGIDVAEEFGGGGIHDFRFNLVVIEELCRAGAVSLTMNFSGFNDLVAPYLNELATPGQKRRWLPGLCTGKTVAAIAMTEPEAGSDLKAMRTTAVRDGDIYIVNGAKTFISNGLLADTVITVVSTDPAAGRDGLSLLVLERGMPGFERGRKLDKLGLRAQDTAELSFTDVRVPAGNLLGKEGHGFGYLMQNLPQERLSVAAAAVACMERTFSGTLAHVREREAFGRKVADFQAVRFDLAELATEIQAARVFLDRCVEELVAGRLTGADAAMVKLWTTELQQTVVQRCLQLHGGYGYIREYDVARDFLDARASTIYAGTSQIMKEVIGRSLWGR</sequence>
<proteinExistence type="inferred from homology"/>
<dbReference type="InterPro" id="IPR046373">
    <property type="entry name" value="Acyl-CoA_Oxase/DH_mid-dom_sf"/>
</dbReference>
<keyword evidence="4 6" id="KW-0274">FAD</keyword>
<dbReference type="InterPro" id="IPR013786">
    <property type="entry name" value="AcylCoA_DH/ox_N"/>
</dbReference>
<dbReference type="EMBL" id="JACCFK010000002">
    <property type="protein sequence ID" value="NYI92233.1"/>
    <property type="molecule type" value="Genomic_DNA"/>
</dbReference>
<keyword evidence="3 6" id="KW-0285">Flavoprotein</keyword>
<dbReference type="InterPro" id="IPR009100">
    <property type="entry name" value="AcylCoA_DH/oxidase_NM_dom_sf"/>
</dbReference>
<dbReference type="InterPro" id="IPR036250">
    <property type="entry name" value="AcylCo_DH-like_C"/>
</dbReference>
<dbReference type="PROSITE" id="PS00073">
    <property type="entry name" value="ACYL_COA_DH_2"/>
    <property type="match status" value="1"/>
</dbReference>
<protein>
    <submittedName>
        <fullName evidence="10">Alkylation response protein AidB-like acyl-CoA dehydrogenase</fullName>
    </submittedName>
</protein>
<evidence type="ECO:0000259" key="9">
    <source>
        <dbReference type="Pfam" id="PF02771"/>
    </source>
</evidence>
<organism evidence="10 11">
    <name type="scientific">Amycolatopsis endophytica</name>
    <dbReference type="NCBI Taxonomy" id="860233"/>
    <lineage>
        <taxon>Bacteria</taxon>
        <taxon>Bacillati</taxon>
        <taxon>Actinomycetota</taxon>
        <taxon>Actinomycetes</taxon>
        <taxon>Pseudonocardiales</taxon>
        <taxon>Pseudonocardiaceae</taxon>
        <taxon>Amycolatopsis</taxon>
    </lineage>
</organism>
<evidence type="ECO:0000256" key="5">
    <source>
        <dbReference type="ARBA" id="ARBA00023002"/>
    </source>
</evidence>
<evidence type="ECO:0000256" key="2">
    <source>
        <dbReference type="ARBA" id="ARBA00009347"/>
    </source>
</evidence>
<reference evidence="10 11" key="1">
    <citation type="submission" date="2020-07" db="EMBL/GenBank/DDBJ databases">
        <title>Sequencing the genomes of 1000 actinobacteria strains.</title>
        <authorList>
            <person name="Klenk H.-P."/>
        </authorList>
    </citation>
    <scope>NUCLEOTIDE SEQUENCE [LARGE SCALE GENOMIC DNA]</scope>
    <source>
        <strain evidence="10 11">DSM 104006</strain>
    </source>
</reference>
<keyword evidence="5 6" id="KW-0560">Oxidoreductase</keyword>
<evidence type="ECO:0000256" key="6">
    <source>
        <dbReference type="RuleBase" id="RU362125"/>
    </source>
</evidence>
<dbReference type="InterPro" id="IPR006091">
    <property type="entry name" value="Acyl-CoA_Oxase/DH_mid-dom"/>
</dbReference>
<name>A0A853BA41_9PSEU</name>